<accession>A0A8H7PXX3</accession>
<evidence type="ECO:0000313" key="3">
    <source>
        <dbReference type="Proteomes" id="UP000654370"/>
    </source>
</evidence>
<reference evidence="2" key="1">
    <citation type="submission" date="2020-12" db="EMBL/GenBank/DDBJ databases">
        <title>Metabolic potential, ecology and presence of endohyphal bacteria is reflected in genomic diversity of Mucoromycotina.</title>
        <authorList>
            <person name="Muszewska A."/>
            <person name="Okrasinska A."/>
            <person name="Steczkiewicz K."/>
            <person name="Drgas O."/>
            <person name="Orlowska M."/>
            <person name="Perlinska-Lenart U."/>
            <person name="Aleksandrzak-Piekarczyk T."/>
            <person name="Szatraj K."/>
            <person name="Zielenkiewicz U."/>
            <person name="Pilsyk S."/>
            <person name="Malc E."/>
            <person name="Mieczkowski P."/>
            <person name="Kruszewska J.S."/>
            <person name="Biernat P."/>
            <person name="Pawlowska J."/>
        </authorList>
    </citation>
    <scope>NUCLEOTIDE SEQUENCE</scope>
    <source>
        <strain evidence="2">WA0000067209</strain>
    </source>
</reference>
<dbReference type="AlphaFoldDB" id="A0A8H7PXX3"/>
<evidence type="ECO:0000256" key="1">
    <source>
        <dbReference type="SAM" id="SignalP"/>
    </source>
</evidence>
<feature type="chain" id="PRO_5034477737" evidence="1">
    <location>
        <begin position="21"/>
        <end position="220"/>
    </location>
</feature>
<gene>
    <name evidence="2" type="ORF">INT43_007239</name>
</gene>
<keyword evidence="3" id="KW-1185">Reference proteome</keyword>
<keyword evidence="1" id="KW-0732">Signal</keyword>
<feature type="signal peptide" evidence="1">
    <location>
        <begin position="1"/>
        <end position="20"/>
    </location>
</feature>
<dbReference type="EMBL" id="JAEPQZ010000004">
    <property type="protein sequence ID" value="KAG2182312.1"/>
    <property type="molecule type" value="Genomic_DNA"/>
</dbReference>
<evidence type="ECO:0000313" key="2">
    <source>
        <dbReference type="EMBL" id="KAG2182312.1"/>
    </source>
</evidence>
<sequence length="220" mass="26010">MLTRWECNLLTLVLLYSWEAKYVPIDTNSLYYLLGSKLGLDADIHTYAMNQQMHWQSHFQLPDALFTQEIASGRKIFQCKWVLTYDEGPEQRRSRLQVARDDASAHLHAHVIRRTDTNDVVWIGVDPGHGSIITAAKLDDDIRWQWQMSSKQYHHMIKMNQRMICHCDIARRYRWLPGYLLRLRHSFFDLVEKRKRVCRNERLCSGQMTFNSSCSPKPPN</sequence>
<protein>
    <submittedName>
        <fullName evidence="2">Uncharacterized protein</fullName>
    </submittedName>
</protein>
<comment type="caution">
    <text evidence="2">The sequence shown here is derived from an EMBL/GenBank/DDBJ whole genome shotgun (WGS) entry which is preliminary data.</text>
</comment>
<name>A0A8H7PXX3_MORIS</name>
<organism evidence="2 3">
    <name type="scientific">Mortierella isabellina</name>
    <name type="common">Filamentous fungus</name>
    <name type="synonym">Umbelopsis isabellina</name>
    <dbReference type="NCBI Taxonomy" id="91625"/>
    <lineage>
        <taxon>Eukaryota</taxon>
        <taxon>Fungi</taxon>
        <taxon>Fungi incertae sedis</taxon>
        <taxon>Mucoromycota</taxon>
        <taxon>Mucoromycotina</taxon>
        <taxon>Umbelopsidomycetes</taxon>
        <taxon>Umbelopsidales</taxon>
        <taxon>Umbelopsidaceae</taxon>
        <taxon>Umbelopsis</taxon>
    </lineage>
</organism>
<dbReference type="OrthoDB" id="10516388at2759"/>
<proteinExistence type="predicted"/>
<dbReference type="Proteomes" id="UP000654370">
    <property type="component" value="Unassembled WGS sequence"/>
</dbReference>